<proteinExistence type="predicted"/>
<evidence type="ECO:0000313" key="3">
    <source>
        <dbReference type="Proteomes" id="UP000504638"/>
    </source>
</evidence>
<feature type="transmembrane region" description="Helical" evidence="1">
    <location>
        <begin position="48"/>
        <end position="71"/>
    </location>
</feature>
<dbReference type="RefSeq" id="XP_033531864.1">
    <property type="nucleotide sequence ID" value="XM_033679983.1"/>
</dbReference>
<reference evidence="4" key="2">
    <citation type="submission" date="2020-04" db="EMBL/GenBank/DDBJ databases">
        <authorList>
            <consortium name="NCBI Genome Project"/>
        </authorList>
    </citation>
    <scope>NUCLEOTIDE SEQUENCE</scope>
    <source>
        <strain evidence="4">CBS 781.70</strain>
    </source>
</reference>
<dbReference type="AlphaFoldDB" id="A0A6G1FWS1"/>
<dbReference type="GO" id="GO:0006122">
    <property type="term" value="P:mitochondrial electron transport, ubiquinol to cytochrome c"/>
    <property type="evidence" value="ECO:0007669"/>
    <property type="project" value="InterPro"/>
</dbReference>
<dbReference type="PANTHER" id="PTHR28254">
    <property type="entry name" value="CYTOCHROME B-C1 COMPLEX SUBUNIT 10"/>
    <property type="match status" value="1"/>
</dbReference>
<evidence type="ECO:0000313" key="4">
    <source>
        <dbReference type="RefSeq" id="XP_033531864.1"/>
    </source>
</evidence>
<keyword evidence="1" id="KW-0812">Transmembrane</keyword>
<sequence length="102" mass="11627">MRLHALTRRALSQQPVVARRFASTSYRSPFAPKYKTQFNLYGITQDQLWNVSFIGGGMAASLGFFALFFFADVPRVSVDIMQKLPLIGHKFKREIAPEDNPF</sequence>
<dbReference type="Pfam" id="PF09796">
    <property type="entry name" value="QCR10"/>
    <property type="match status" value="1"/>
</dbReference>
<keyword evidence="1" id="KW-1133">Transmembrane helix</keyword>
<gene>
    <name evidence="2 4" type="ORF">P152DRAFT_460737</name>
</gene>
<dbReference type="InterPro" id="IPR019182">
    <property type="entry name" value="Cytochrome_b-c1_su10_fun"/>
</dbReference>
<reference evidence="4" key="3">
    <citation type="submission" date="2025-04" db="UniProtKB">
        <authorList>
            <consortium name="RefSeq"/>
        </authorList>
    </citation>
    <scope>IDENTIFICATION</scope>
    <source>
        <strain evidence="4">CBS 781.70</strain>
    </source>
</reference>
<name>A0A6G1FWS1_9PEZI</name>
<dbReference type="OrthoDB" id="2391627at2759"/>
<keyword evidence="3" id="KW-1185">Reference proteome</keyword>
<dbReference type="Proteomes" id="UP000504638">
    <property type="component" value="Unplaced"/>
</dbReference>
<dbReference type="GO" id="GO:0005739">
    <property type="term" value="C:mitochondrion"/>
    <property type="evidence" value="ECO:0007669"/>
    <property type="project" value="GOC"/>
</dbReference>
<dbReference type="GeneID" id="54420553"/>
<reference evidence="2 4" key="1">
    <citation type="submission" date="2020-01" db="EMBL/GenBank/DDBJ databases">
        <authorList>
            <consortium name="DOE Joint Genome Institute"/>
            <person name="Haridas S."/>
            <person name="Albert R."/>
            <person name="Binder M."/>
            <person name="Bloem J."/>
            <person name="Labutti K."/>
            <person name="Salamov A."/>
            <person name="Andreopoulos B."/>
            <person name="Baker S.E."/>
            <person name="Barry K."/>
            <person name="Bills G."/>
            <person name="Bluhm B.H."/>
            <person name="Cannon C."/>
            <person name="Castanera R."/>
            <person name="Culley D.E."/>
            <person name="Daum C."/>
            <person name="Ezra D."/>
            <person name="Gonzalez J.B."/>
            <person name="Henrissat B."/>
            <person name="Kuo A."/>
            <person name="Liang C."/>
            <person name="Lipzen A."/>
            <person name="Lutzoni F."/>
            <person name="Magnuson J."/>
            <person name="Mondo S."/>
            <person name="Nolan M."/>
            <person name="Ohm R."/>
            <person name="Pangilinan J."/>
            <person name="Park H.-J."/>
            <person name="Ramirez L."/>
            <person name="Alfaro M."/>
            <person name="Sun H."/>
            <person name="Tritt A."/>
            <person name="Yoshinaga Y."/>
            <person name="Zwiers L.-H."/>
            <person name="Turgeon B.G."/>
            <person name="Goodwin S.B."/>
            <person name="Spatafora J.W."/>
            <person name="Crous P.W."/>
            <person name="Grigoriev I.V."/>
        </authorList>
    </citation>
    <scope>NUCLEOTIDE SEQUENCE</scope>
    <source>
        <strain evidence="2 4">CBS 781.70</strain>
    </source>
</reference>
<dbReference type="EMBL" id="ML975167">
    <property type="protein sequence ID" value="KAF1810233.1"/>
    <property type="molecule type" value="Genomic_DNA"/>
</dbReference>
<accession>A0A6G1FWS1</accession>
<evidence type="ECO:0000313" key="2">
    <source>
        <dbReference type="EMBL" id="KAF1810233.1"/>
    </source>
</evidence>
<evidence type="ECO:0000256" key="1">
    <source>
        <dbReference type="SAM" id="Phobius"/>
    </source>
</evidence>
<protein>
    <submittedName>
        <fullName evidence="2 4">Uncharacterized protein</fullName>
    </submittedName>
</protein>
<keyword evidence="1" id="KW-0472">Membrane</keyword>
<dbReference type="PANTHER" id="PTHR28254:SF1">
    <property type="entry name" value="CYTOCHROME B-C1 COMPLEX SUBUNIT 10, MITOCHONDRIAL"/>
    <property type="match status" value="1"/>
</dbReference>
<organism evidence="2">
    <name type="scientific">Eremomyces bilateralis CBS 781.70</name>
    <dbReference type="NCBI Taxonomy" id="1392243"/>
    <lineage>
        <taxon>Eukaryota</taxon>
        <taxon>Fungi</taxon>
        <taxon>Dikarya</taxon>
        <taxon>Ascomycota</taxon>
        <taxon>Pezizomycotina</taxon>
        <taxon>Dothideomycetes</taxon>
        <taxon>Dothideomycetes incertae sedis</taxon>
        <taxon>Eremomycetales</taxon>
        <taxon>Eremomycetaceae</taxon>
        <taxon>Eremomyces</taxon>
    </lineage>
</organism>